<proteinExistence type="predicted"/>
<evidence type="ECO:0000256" key="1">
    <source>
        <dbReference type="ARBA" id="ARBA00004613"/>
    </source>
</evidence>
<dbReference type="InterPro" id="IPR002509">
    <property type="entry name" value="NODB_dom"/>
</dbReference>
<sequence>MLRNFILASLLMVAKFVNAAVILQYHNVSTTTPAVTSVTPEQFAEHMEYLADNKFSVIPLSELVSAIKNKQILPDKTVAITFDDGYRNIYENAHPILQKMGFPYAMFIAIEPIERKFAKMMSWEQIITITNEGGAEIMNHSYSHDHLIRLNEGETKKQWLERIRKNIVDTEKKIAEKTGDNFKILAYPYGEYNHDITTLITELGYAAVGQQSGAAGVYSELTALPRFPIAGAYASLKQLKTKLNSLNMPIVKQVPLEPQITAAQHRPVLKLTLEMTDIRASQMMCYISRQGAKKPTWLSDNELEISADKDLSAGRSRYNCTVPSKTKNGYYWFSHTWIKPKANGEWLAE</sequence>
<name>A0A3A6U596_9GAMM</name>
<feature type="domain" description="NodB homology" evidence="4">
    <location>
        <begin position="76"/>
        <end position="281"/>
    </location>
</feature>
<evidence type="ECO:0000256" key="3">
    <source>
        <dbReference type="SAM" id="SignalP"/>
    </source>
</evidence>
<dbReference type="CDD" id="cd10973">
    <property type="entry name" value="CE4_DAC_u4_5s"/>
    <property type="match status" value="1"/>
</dbReference>
<dbReference type="Pfam" id="PF01522">
    <property type="entry name" value="Polysacc_deac_1"/>
    <property type="match status" value="1"/>
</dbReference>
<dbReference type="AlphaFoldDB" id="A0A3A6U596"/>
<dbReference type="GO" id="GO:0005975">
    <property type="term" value="P:carbohydrate metabolic process"/>
    <property type="evidence" value="ECO:0007669"/>
    <property type="project" value="InterPro"/>
</dbReference>
<dbReference type="GO" id="GO:0016810">
    <property type="term" value="F:hydrolase activity, acting on carbon-nitrogen (but not peptide) bonds"/>
    <property type="evidence" value="ECO:0007669"/>
    <property type="project" value="InterPro"/>
</dbReference>
<dbReference type="EMBL" id="QYYH01000004">
    <property type="protein sequence ID" value="RJY19373.1"/>
    <property type="molecule type" value="Genomic_DNA"/>
</dbReference>
<dbReference type="InterPro" id="IPR011330">
    <property type="entry name" value="Glyco_hydro/deAcase_b/a-brl"/>
</dbReference>
<organism evidence="5 6">
    <name type="scientific">Parashewanella spongiae</name>
    <dbReference type="NCBI Taxonomy" id="342950"/>
    <lineage>
        <taxon>Bacteria</taxon>
        <taxon>Pseudomonadati</taxon>
        <taxon>Pseudomonadota</taxon>
        <taxon>Gammaproteobacteria</taxon>
        <taxon>Alteromonadales</taxon>
        <taxon>Shewanellaceae</taxon>
        <taxon>Parashewanella</taxon>
    </lineage>
</organism>
<dbReference type="OrthoDB" id="9814639at2"/>
<dbReference type="GO" id="GO:0005576">
    <property type="term" value="C:extracellular region"/>
    <property type="evidence" value="ECO:0007669"/>
    <property type="project" value="UniProtKB-SubCell"/>
</dbReference>
<dbReference type="PROSITE" id="PS51677">
    <property type="entry name" value="NODB"/>
    <property type="match status" value="1"/>
</dbReference>
<evidence type="ECO:0000259" key="4">
    <source>
        <dbReference type="PROSITE" id="PS51677"/>
    </source>
</evidence>
<evidence type="ECO:0000256" key="2">
    <source>
        <dbReference type="ARBA" id="ARBA00022729"/>
    </source>
</evidence>
<protein>
    <submittedName>
        <fullName evidence="5">Polysaccharide deacetylase</fullName>
    </submittedName>
</protein>
<keyword evidence="2 3" id="KW-0732">Signal</keyword>
<dbReference type="Proteomes" id="UP000273022">
    <property type="component" value="Unassembled WGS sequence"/>
</dbReference>
<dbReference type="PANTHER" id="PTHR34216">
    <property type="match status" value="1"/>
</dbReference>
<feature type="signal peptide" evidence="3">
    <location>
        <begin position="1"/>
        <end position="19"/>
    </location>
</feature>
<dbReference type="SUPFAM" id="SSF88713">
    <property type="entry name" value="Glycoside hydrolase/deacetylase"/>
    <property type="match status" value="1"/>
</dbReference>
<reference evidence="5 6" key="1">
    <citation type="submission" date="2018-09" db="EMBL/GenBank/DDBJ databases">
        <title>Phylogeny of the Shewanellaceae, and recommendation for two new genera, Pseudoshewanella and Parashewanella.</title>
        <authorList>
            <person name="Wang G."/>
        </authorList>
    </citation>
    <scope>NUCLEOTIDE SEQUENCE [LARGE SCALE GENOMIC DNA]</scope>
    <source>
        <strain evidence="5 6">KCTC 22492</strain>
    </source>
</reference>
<gene>
    <name evidence="5" type="ORF">D5R81_01220</name>
</gene>
<evidence type="ECO:0000313" key="5">
    <source>
        <dbReference type="EMBL" id="RJY19373.1"/>
    </source>
</evidence>
<accession>A0A3A6U596</accession>
<dbReference type="InterPro" id="IPR051398">
    <property type="entry name" value="Polysacch_Deacetylase"/>
</dbReference>
<feature type="chain" id="PRO_5017464605" evidence="3">
    <location>
        <begin position="20"/>
        <end position="349"/>
    </location>
</feature>
<dbReference type="Gene3D" id="3.20.20.370">
    <property type="entry name" value="Glycoside hydrolase/deacetylase"/>
    <property type="match status" value="1"/>
</dbReference>
<keyword evidence="6" id="KW-1185">Reference proteome</keyword>
<dbReference type="RefSeq" id="WP_121851856.1">
    <property type="nucleotide sequence ID" value="NZ_CP037952.1"/>
</dbReference>
<comment type="caution">
    <text evidence="5">The sequence shown here is derived from an EMBL/GenBank/DDBJ whole genome shotgun (WGS) entry which is preliminary data.</text>
</comment>
<dbReference type="PANTHER" id="PTHR34216:SF3">
    <property type="entry name" value="POLY-BETA-1,6-N-ACETYL-D-GLUCOSAMINE N-DEACETYLASE"/>
    <property type="match status" value="1"/>
</dbReference>
<comment type="subcellular location">
    <subcellularLocation>
        <location evidence="1">Secreted</location>
    </subcellularLocation>
</comment>
<evidence type="ECO:0000313" key="6">
    <source>
        <dbReference type="Proteomes" id="UP000273022"/>
    </source>
</evidence>